<protein>
    <submittedName>
        <fullName evidence="1">Uncharacterized protein</fullName>
    </submittedName>
</protein>
<keyword evidence="2" id="KW-1185">Reference proteome</keyword>
<organism evidence="1 2">
    <name type="scientific">Alicyclobacillus hesperidum</name>
    <dbReference type="NCBI Taxonomy" id="89784"/>
    <lineage>
        <taxon>Bacteria</taxon>
        <taxon>Bacillati</taxon>
        <taxon>Bacillota</taxon>
        <taxon>Bacilli</taxon>
        <taxon>Bacillales</taxon>
        <taxon>Alicyclobacillaceae</taxon>
        <taxon>Alicyclobacillus</taxon>
    </lineage>
</organism>
<accession>A0A1H2YKX4</accession>
<dbReference type="AlphaFoldDB" id="A0A1H2YKX4"/>
<evidence type="ECO:0000313" key="1">
    <source>
        <dbReference type="EMBL" id="SDX05641.1"/>
    </source>
</evidence>
<dbReference type="EMBL" id="FNOJ01000043">
    <property type="protein sequence ID" value="SDX05641.1"/>
    <property type="molecule type" value="Genomic_DNA"/>
</dbReference>
<dbReference type="RefSeq" id="WP_074693995.1">
    <property type="nucleotide sequence ID" value="NZ_FNOJ01000043.1"/>
</dbReference>
<reference evidence="2" key="1">
    <citation type="submission" date="2016-10" db="EMBL/GenBank/DDBJ databases">
        <authorList>
            <person name="Varghese N."/>
        </authorList>
    </citation>
    <scope>NUCLEOTIDE SEQUENCE [LARGE SCALE GENOMIC DNA]</scope>
    <source>
        <strain evidence="2">DSM 12489</strain>
    </source>
</reference>
<name>A0A1H2YKX4_9BACL</name>
<dbReference type="Proteomes" id="UP000182589">
    <property type="component" value="Unassembled WGS sequence"/>
</dbReference>
<gene>
    <name evidence="1" type="ORF">SAMN04489725_1433</name>
</gene>
<sequence>MNCPTALLRQLLILERIQAHITRELSRVKAQMRADGLHIVVDGHDRIDISGHEIPSGRR</sequence>
<proteinExistence type="predicted"/>
<evidence type="ECO:0000313" key="2">
    <source>
        <dbReference type="Proteomes" id="UP000182589"/>
    </source>
</evidence>